<dbReference type="EMBL" id="MN739520">
    <property type="protein sequence ID" value="QHT10324.1"/>
    <property type="molecule type" value="Genomic_DNA"/>
</dbReference>
<evidence type="ECO:0000313" key="3">
    <source>
        <dbReference type="EMBL" id="QHT10324.1"/>
    </source>
</evidence>
<proteinExistence type="predicted"/>
<organism evidence="3">
    <name type="scientific">viral metagenome</name>
    <dbReference type="NCBI Taxonomy" id="1070528"/>
    <lineage>
        <taxon>unclassified sequences</taxon>
        <taxon>metagenomes</taxon>
        <taxon>organismal metagenomes</taxon>
    </lineage>
</organism>
<feature type="region of interest" description="Disordered" evidence="1">
    <location>
        <begin position="1"/>
        <end position="20"/>
    </location>
</feature>
<keyword evidence="2" id="KW-1133">Transmembrane helix</keyword>
<feature type="transmembrane region" description="Helical" evidence="2">
    <location>
        <begin position="69"/>
        <end position="92"/>
    </location>
</feature>
<sequence>MSDPRNALGNPDYTGPPPPPLQFPDISSSSVAIKAFNAEYENYKKINTAPNSSLQNEVIETTNILNREYTLLVIWFIIAIIFFILTIVAIMSNEMSSYILYPALGFLIFITFYIIKNIYIYLNGL</sequence>
<keyword evidence="2" id="KW-0812">Transmembrane</keyword>
<protein>
    <submittedName>
        <fullName evidence="3">Uncharacterized protein</fullName>
    </submittedName>
</protein>
<evidence type="ECO:0000256" key="1">
    <source>
        <dbReference type="SAM" id="MobiDB-lite"/>
    </source>
</evidence>
<name>A0A6C0D2L7_9ZZZZ</name>
<dbReference type="AlphaFoldDB" id="A0A6C0D2L7"/>
<feature type="transmembrane region" description="Helical" evidence="2">
    <location>
        <begin position="98"/>
        <end position="122"/>
    </location>
</feature>
<reference evidence="3" key="1">
    <citation type="journal article" date="2020" name="Nature">
        <title>Giant virus diversity and host interactions through global metagenomics.</title>
        <authorList>
            <person name="Schulz F."/>
            <person name="Roux S."/>
            <person name="Paez-Espino D."/>
            <person name="Jungbluth S."/>
            <person name="Walsh D.A."/>
            <person name="Denef V.J."/>
            <person name="McMahon K.D."/>
            <person name="Konstantinidis K.T."/>
            <person name="Eloe-Fadrosh E.A."/>
            <person name="Kyrpides N.C."/>
            <person name="Woyke T."/>
        </authorList>
    </citation>
    <scope>NUCLEOTIDE SEQUENCE</scope>
    <source>
        <strain evidence="3">GVMAG-M-3300023174-107</strain>
    </source>
</reference>
<accession>A0A6C0D2L7</accession>
<evidence type="ECO:0000256" key="2">
    <source>
        <dbReference type="SAM" id="Phobius"/>
    </source>
</evidence>
<keyword evidence="2" id="KW-0472">Membrane</keyword>